<organism evidence="3 4">
    <name type="scientific">Lampropedia aestuarii</name>
    <dbReference type="NCBI Taxonomy" id="2562762"/>
    <lineage>
        <taxon>Bacteria</taxon>
        <taxon>Pseudomonadati</taxon>
        <taxon>Pseudomonadota</taxon>
        <taxon>Betaproteobacteria</taxon>
        <taxon>Burkholderiales</taxon>
        <taxon>Comamonadaceae</taxon>
        <taxon>Lampropedia</taxon>
    </lineage>
</organism>
<dbReference type="SUPFAM" id="SSF49401">
    <property type="entry name" value="Bacterial adhesins"/>
    <property type="match status" value="1"/>
</dbReference>
<dbReference type="InterPro" id="IPR008966">
    <property type="entry name" value="Adhesion_dom_sf"/>
</dbReference>
<evidence type="ECO:0000259" key="2">
    <source>
        <dbReference type="Pfam" id="PF25549"/>
    </source>
</evidence>
<accession>A0A4S5BF65</accession>
<reference evidence="3 4" key="1">
    <citation type="submission" date="2019-04" db="EMBL/GenBank/DDBJ databases">
        <title>Lampropedia sp YIM MLB12 draf genome.</title>
        <authorList>
            <person name="Wang Y.-X."/>
        </authorList>
    </citation>
    <scope>NUCLEOTIDE SEQUENCE [LARGE SCALE GENOMIC DNA]</scope>
    <source>
        <strain evidence="3 4">YIM MLB12</strain>
    </source>
</reference>
<comment type="caution">
    <text evidence="3">The sequence shown here is derived from an EMBL/GenBank/DDBJ whole genome shotgun (WGS) entry which is preliminary data.</text>
</comment>
<dbReference type="InterPro" id="IPR057687">
    <property type="entry name" value="DUF7927"/>
</dbReference>
<dbReference type="AlphaFoldDB" id="A0A4S5BF65"/>
<gene>
    <name evidence="3" type="ORF">E8K88_16890</name>
</gene>
<dbReference type="Pfam" id="PF25549">
    <property type="entry name" value="DUF7927"/>
    <property type="match status" value="1"/>
</dbReference>
<feature type="region of interest" description="Disordered" evidence="1">
    <location>
        <begin position="29"/>
        <end position="54"/>
    </location>
</feature>
<name>A0A4S5BF65_9BURK</name>
<dbReference type="Proteomes" id="UP000306236">
    <property type="component" value="Unassembled WGS sequence"/>
</dbReference>
<dbReference type="Gene3D" id="2.60.40.740">
    <property type="match status" value="1"/>
</dbReference>
<sequence>MPAGQANGSYSVSYTATVNAGANVSAGNSVSGTGGGNPNDPSAPNPSCEGNCSTEHPLLPTISLSKTASPAVGTVVAPGQVVTYTLSVHVANAPTQTPIVLTDVLGKGLTFSSVVAAGGFTHDAVAGTFTLAAGQASGTYTVTYSTTVDTGASSTVVNHVTGKGGGNPGDPRGSDPVCVPGECETSHPIRPGEPVPVPVGSLWWWLAMGAGLGVMARRKSARAL</sequence>
<evidence type="ECO:0000313" key="3">
    <source>
        <dbReference type="EMBL" id="THJ30860.1"/>
    </source>
</evidence>
<protein>
    <submittedName>
        <fullName evidence="3">Isopeptide-forming domain-containing fimbrial protein</fullName>
    </submittedName>
</protein>
<evidence type="ECO:0000256" key="1">
    <source>
        <dbReference type="SAM" id="MobiDB-lite"/>
    </source>
</evidence>
<keyword evidence="4" id="KW-1185">Reference proteome</keyword>
<dbReference type="OrthoDB" id="9773411at2"/>
<feature type="domain" description="DUF7927" evidence="2">
    <location>
        <begin position="62"/>
        <end position="189"/>
    </location>
</feature>
<evidence type="ECO:0000313" key="4">
    <source>
        <dbReference type="Proteomes" id="UP000306236"/>
    </source>
</evidence>
<proteinExistence type="predicted"/>
<dbReference type="EMBL" id="SSWX01000032">
    <property type="protein sequence ID" value="THJ30860.1"/>
    <property type="molecule type" value="Genomic_DNA"/>
</dbReference>